<sequence>MSQTLVLVAYRAQPGQVETARSEITALVQAVLAAEPECGGIQIVQDTADPSLFTLLERWPSAEVFLGPHMQQPHIQAFIRKAGAFLAGPPDISFWRQSPAPMPG</sequence>
<dbReference type="OrthoDB" id="678044at2"/>
<accession>A0A2P6M9W2</accession>
<evidence type="ECO:0000313" key="3">
    <source>
        <dbReference type="Proteomes" id="UP000241736"/>
    </source>
</evidence>
<dbReference type="Gene3D" id="3.30.70.100">
    <property type="match status" value="1"/>
</dbReference>
<comment type="caution">
    <text evidence="2">The sequence shown here is derived from an EMBL/GenBank/DDBJ whole genome shotgun (WGS) entry which is preliminary data.</text>
</comment>
<dbReference type="EMBL" id="PVLF01000005">
    <property type="protein sequence ID" value="PRH82763.1"/>
    <property type="molecule type" value="Genomic_DNA"/>
</dbReference>
<keyword evidence="2" id="KW-0503">Monooxygenase</keyword>
<protein>
    <submittedName>
        <fullName evidence="2">Antibiotic biosynthesis monooxygenase</fullName>
    </submittedName>
</protein>
<feature type="domain" description="ABM" evidence="1">
    <location>
        <begin position="4"/>
        <end position="94"/>
    </location>
</feature>
<evidence type="ECO:0000259" key="1">
    <source>
        <dbReference type="PROSITE" id="PS51725"/>
    </source>
</evidence>
<dbReference type="InterPro" id="IPR007138">
    <property type="entry name" value="ABM_dom"/>
</dbReference>
<dbReference type="PROSITE" id="PS51725">
    <property type="entry name" value="ABM"/>
    <property type="match status" value="1"/>
</dbReference>
<gene>
    <name evidence="2" type="ORF">C6N40_06025</name>
</gene>
<dbReference type="AlphaFoldDB" id="A0A2P6M9W2"/>
<proteinExistence type="predicted"/>
<keyword evidence="3" id="KW-1185">Reference proteome</keyword>
<dbReference type="GO" id="GO:0004497">
    <property type="term" value="F:monooxygenase activity"/>
    <property type="evidence" value="ECO:0007669"/>
    <property type="project" value="UniProtKB-KW"/>
</dbReference>
<name>A0A2P6M9W2_9GAMM</name>
<dbReference type="Proteomes" id="UP000241736">
    <property type="component" value="Unassembled WGS sequence"/>
</dbReference>
<dbReference type="Pfam" id="PF03992">
    <property type="entry name" value="ABM"/>
    <property type="match status" value="1"/>
</dbReference>
<organism evidence="2 3">
    <name type="scientific">Arenimonas caeni</name>
    <dbReference type="NCBI Taxonomy" id="2058085"/>
    <lineage>
        <taxon>Bacteria</taxon>
        <taxon>Pseudomonadati</taxon>
        <taxon>Pseudomonadota</taxon>
        <taxon>Gammaproteobacteria</taxon>
        <taxon>Lysobacterales</taxon>
        <taxon>Lysobacteraceae</taxon>
        <taxon>Arenimonas</taxon>
    </lineage>
</organism>
<evidence type="ECO:0000313" key="2">
    <source>
        <dbReference type="EMBL" id="PRH82763.1"/>
    </source>
</evidence>
<reference evidence="2 3" key="1">
    <citation type="submission" date="2018-03" db="EMBL/GenBank/DDBJ databases">
        <title>Arenimonas caeni sp. nov., isolated from activated sludge.</title>
        <authorList>
            <person name="Liu H."/>
        </authorList>
    </citation>
    <scope>NUCLEOTIDE SEQUENCE [LARGE SCALE GENOMIC DNA]</scope>
    <source>
        <strain evidence="3">z29</strain>
    </source>
</reference>
<dbReference type="InterPro" id="IPR011008">
    <property type="entry name" value="Dimeric_a/b-barrel"/>
</dbReference>
<dbReference type="RefSeq" id="WP_106990108.1">
    <property type="nucleotide sequence ID" value="NZ_JAVEVW010000178.1"/>
</dbReference>
<keyword evidence="2" id="KW-0560">Oxidoreductase</keyword>
<dbReference type="SUPFAM" id="SSF54909">
    <property type="entry name" value="Dimeric alpha+beta barrel"/>
    <property type="match status" value="1"/>
</dbReference>